<dbReference type="EMBL" id="KL198073">
    <property type="protein sequence ID" value="KDQ09939.1"/>
    <property type="molecule type" value="Genomic_DNA"/>
</dbReference>
<name>A0A067M315_BOTB1</name>
<dbReference type="OrthoDB" id="3248986at2759"/>
<dbReference type="Proteomes" id="UP000027195">
    <property type="component" value="Unassembled WGS sequence"/>
</dbReference>
<organism evidence="1 2">
    <name type="scientific">Botryobasidium botryosum (strain FD-172 SS1)</name>
    <dbReference type="NCBI Taxonomy" id="930990"/>
    <lineage>
        <taxon>Eukaryota</taxon>
        <taxon>Fungi</taxon>
        <taxon>Dikarya</taxon>
        <taxon>Basidiomycota</taxon>
        <taxon>Agaricomycotina</taxon>
        <taxon>Agaricomycetes</taxon>
        <taxon>Cantharellales</taxon>
        <taxon>Botryobasidiaceae</taxon>
        <taxon>Botryobasidium</taxon>
    </lineage>
</organism>
<evidence type="ECO:0000313" key="2">
    <source>
        <dbReference type="Proteomes" id="UP000027195"/>
    </source>
</evidence>
<reference evidence="2" key="1">
    <citation type="journal article" date="2014" name="Proc. Natl. Acad. Sci. U.S.A.">
        <title>Extensive sampling of basidiomycete genomes demonstrates inadequacy of the white-rot/brown-rot paradigm for wood decay fungi.</title>
        <authorList>
            <person name="Riley R."/>
            <person name="Salamov A.A."/>
            <person name="Brown D.W."/>
            <person name="Nagy L.G."/>
            <person name="Floudas D."/>
            <person name="Held B.W."/>
            <person name="Levasseur A."/>
            <person name="Lombard V."/>
            <person name="Morin E."/>
            <person name="Otillar R."/>
            <person name="Lindquist E.A."/>
            <person name="Sun H."/>
            <person name="LaButti K.M."/>
            <person name="Schmutz J."/>
            <person name="Jabbour D."/>
            <person name="Luo H."/>
            <person name="Baker S.E."/>
            <person name="Pisabarro A.G."/>
            <person name="Walton J.D."/>
            <person name="Blanchette R.A."/>
            <person name="Henrissat B."/>
            <person name="Martin F."/>
            <person name="Cullen D."/>
            <person name="Hibbett D.S."/>
            <person name="Grigoriev I.V."/>
        </authorList>
    </citation>
    <scope>NUCLEOTIDE SEQUENCE [LARGE SCALE GENOMIC DNA]</scope>
    <source>
        <strain evidence="2">FD-172 SS1</strain>
    </source>
</reference>
<protein>
    <submittedName>
        <fullName evidence="1">Uncharacterized protein</fullName>
    </submittedName>
</protein>
<gene>
    <name evidence="1" type="ORF">BOTBODRAFT_507261</name>
</gene>
<evidence type="ECO:0000313" key="1">
    <source>
        <dbReference type="EMBL" id="KDQ09939.1"/>
    </source>
</evidence>
<keyword evidence="2" id="KW-1185">Reference proteome</keyword>
<sequence>MVRTLGTLERRLGIATSAYIQYHFLCPVCWFRHPPDQPYKLSLPNCTNSGCPGVLYTVKQNATHQLVQPRRNEFPRRYSHAPRLRALYSELFCGLENGKSFSIGNAQATKRGEHYQFLVKHTGNLALTRTFTWRA</sequence>
<proteinExistence type="predicted"/>
<dbReference type="AlphaFoldDB" id="A0A067M315"/>
<accession>A0A067M315</accession>
<dbReference type="InParanoid" id="A0A067M315"/>
<dbReference type="HOGENOM" id="CLU_1885443_0_0_1"/>